<evidence type="ECO:0000256" key="7">
    <source>
        <dbReference type="RuleBase" id="RU003968"/>
    </source>
</evidence>
<evidence type="ECO:0000256" key="5">
    <source>
        <dbReference type="PIRSR" id="PIRSR000137-1"/>
    </source>
</evidence>
<feature type="domain" description="Glucose-methanol-choline oxidoreductase N-terminal" evidence="9">
    <location>
        <begin position="255"/>
        <end position="269"/>
    </location>
</feature>
<feature type="binding site" evidence="6">
    <location>
        <position position="218"/>
    </location>
    <ligand>
        <name>FAD</name>
        <dbReference type="ChEBI" id="CHEBI:57692"/>
    </ligand>
</feature>
<dbReference type="PIRSF" id="PIRSF000137">
    <property type="entry name" value="Alcohol_oxidase"/>
    <property type="match status" value="1"/>
</dbReference>
<feature type="binding site" evidence="6">
    <location>
        <position position="86"/>
    </location>
    <ligand>
        <name>FAD</name>
        <dbReference type="ChEBI" id="CHEBI:57692"/>
    </ligand>
</feature>
<keyword evidence="3 7" id="KW-0285">Flavoprotein</keyword>
<dbReference type="Gene3D" id="3.50.50.60">
    <property type="entry name" value="FAD/NAD(P)-binding domain"/>
    <property type="match status" value="1"/>
</dbReference>
<dbReference type="Pfam" id="PF05199">
    <property type="entry name" value="GMC_oxred_C"/>
    <property type="match status" value="1"/>
</dbReference>
<dbReference type="EMBL" id="JAKFHA010000002">
    <property type="protein sequence ID" value="MCF2526915.1"/>
    <property type="molecule type" value="Genomic_DNA"/>
</dbReference>
<evidence type="ECO:0000313" key="10">
    <source>
        <dbReference type="EMBL" id="MCF2526915.1"/>
    </source>
</evidence>
<sequence>MLTYDYVIVGAGAAGCVLAGRLTEDGADQVLLLEAGGPDKKQEIHIPAAFKALFKTELDWNFHTAKQAEMAQRELYWPRGRMLGGTSSMNAMMWIRGHRDDYDDWADMGADGWSYDEIAPYFRRAERRTGSNNGNVYGTDGPMHIQELRDPNPTTAAFLAACAEVGMRRLDELNMPDNEGYSPTSVNQKRGRRWSTADAYLHPARKRGNLTVTTGSVVQRIVIDDELRATGVEYVDAAGNVQQVRARREVIVAAGAIGSPHLLMLSGIGDPDVLRAADLAPRHELPAVGRNLQDHLTCSAITHCTEPVTLASAEDKSQLLRYLLFSKGMLTSNVGEAAAFVRTQEALSSPDIELIFAPGPFINHGLDDPPGHGVTVAVVLLQPESRGTIVPAGPEPSLPPIIDPAYLSVPADRATLVAGLRRATELLNTRALGRYVGAPMAPWPGGDDDETLSRYVGEYSETLYHPVGTCRMGRSGEDAVVDPQLRVHGISGLRVVDASVMPKINRGHTHAPTIMIAERGADLIDAAHA</sequence>
<comment type="cofactor">
    <cofactor evidence="1 6">
        <name>FAD</name>
        <dbReference type="ChEBI" id="CHEBI:57692"/>
    </cofactor>
</comment>
<dbReference type="InterPro" id="IPR036188">
    <property type="entry name" value="FAD/NAD-bd_sf"/>
</dbReference>
<comment type="similarity">
    <text evidence="2 7">Belongs to the GMC oxidoreductase family.</text>
</comment>
<dbReference type="PROSITE" id="PS00624">
    <property type="entry name" value="GMC_OXRED_2"/>
    <property type="match status" value="1"/>
</dbReference>
<dbReference type="PROSITE" id="PS00623">
    <property type="entry name" value="GMC_OXRED_1"/>
    <property type="match status" value="1"/>
</dbReference>
<dbReference type="PANTHER" id="PTHR11552:SF147">
    <property type="entry name" value="CHOLINE DEHYDROGENASE, MITOCHONDRIAL"/>
    <property type="match status" value="1"/>
</dbReference>
<dbReference type="RefSeq" id="WP_235051037.1">
    <property type="nucleotide sequence ID" value="NZ_JAKFHA010000002.1"/>
</dbReference>
<dbReference type="SUPFAM" id="SSF51905">
    <property type="entry name" value="FAD/NAD(P)-binding domain"/>
    <property type="match status" value="1"/>
</dbReference>
<dbReference type="SUPFAM" id="SSF54373">
    <property type="entry name" value="FAD-linked reductases, C-terminal domain"/>
    <property type="match status" value="1"/>
</dbReference>
<evidence type="ECO:0000256" key="6">
    <source>
        <dbReference type="PIRSR" id="PIRSR000137-2"/>
    </source>
</evidence>
<feature type="active site" description="Proton donor" evidence="5">
    <location>
        <position position="465"/>
    </location>
</feature>
<reference evidence="10" key="1">
    <citation type="submission" date="2022-01" db="EMBL/GenBank/DDBJ databases">
        <title>Genome-Based Taxonomic Classification of the Phylum Actinobacteria.</title>
        <authorList>
            <person name="Gao Y."/>
        </authorList>
    </citation>
    <scope>NUCLEOTIDE SEQUENCE</scope>
    <source>
        <strain evidence="10">KLBMP 8922</strain>
    </source>
</reference>
<evidence type="ECO:0000256" key="3">
    <source>
        <dbReference type="ARBA" id="ARBA00022630"/>
    </source>
</evidence>
<evidence type="ECO:0000256" key="2">
    <source>
        <dbReference type="ARBA" id="ARBA00010790"/>
    </source>
</evidence>
<feature type="domain" description="Glucose-methanol-choline oxidoreductase N-terminal" evidence="8">
    <location>
        <begin position="80"/>
        <end position="103"/>
    </location>
</feature>
<dbReference type="Proteomes" id="UP001165378">
    <property type="component" value="Unassembled WGS sequence"/>
</dbReference>
<evidence type="ECO:0000256" key="4">
    <source>
        <dbReference type="ARBA" id="ARBA00022827"/>
    </source>
</evidence>
<dbReference type="GO" id="GO:0050660">
    <property type="term" value="F:flavin adenine dinucleotide binding"/>
    <property type="evidence" value="ECO:0007669"/>
    <property type="project" value="InterPro"/>
</dbReference>
<dbReference type="Gene3D" id="3.30.560.10">
    <property type="entry name" value="Glucose Oxidase, domain 3"/>
    <property type="match status" value="1"/>
</dbReference>
<organism evidence="10 11">
    <name type="scientific">Yinghuangia soli</name>
    <dbReference type="NCBI Taxonomy" id="2908204"/>
    <lineage>
        <taxon>Bacteria</taxon>
        <taxon>Bacillati</taxon>
        <taxon>Actinomycetota</taxon>
        <taxon>Actinomycetes</taxon>
        <taxon>Kitasatosporales</taxon>
        <taxon>Streptomycetaceae</taxon>
        <taxon>Yinghuangia</taxon>
    </lineage>
</organism>
<gene>
    <name evidence="10" type="ORF">LZ495_06745</name>
</gene>
<evidence type="ECO:0000259" key="8">
    <source>
        <dbReference type="PROSITE" id="PS00623"/>
    </source>
</evidence>
<accession>A0AA41PW30</accession>
<proteinExistence type="inferred from homology"/>
<dbReference type="PANTHER" id="PTHR11552">
    <property type="entry name" value="GLUCOSE-METHANOL-CHOLINE GMC OXIDOREDUCTASE"/>
    <property type="match status" value="1"/>
</dbReference>
<feature type="active site" description="Proton acceptor" evidence="5">
    <location>
        <position position="508"/>
    </location>
</feature>
<dbReference type="GO" id="GO:0016614">
    <property type="term" value="F:oxidoreductase activity, acting on CH-OH group of donors"/>
    <property type="evidence" value="ECO:0007669"/>
    <property type="project" value="InterPro"/>
</dbReference>
<dbReference type="Pfam" id="PF00732">
    <property type="entry name" value="GMC_oxred_N"/>
    <property type="match status" value="1"/>
</dbReference>
<evidence type="ECO:0000313" key="11">
    <source>
        <dbReference type="Proteomes" id="UP001165378"/>
    </source>
</evidence>
<keyword evidence="11" id="KW-1185">Reference proteome</keyword>
<dbReference type="InterPro" id="IPR007867">
    <property type="entry name" value="GMC_OxRtase_C"/>
</dbReference>
<keyword evidence="4 6" id="KW-0274">FAD</keyword>
<comment type="caution">
    <text evidence="10">The sequence shown here is derived from an EMBL/GenBank/DDBJ whole genome shotgun (WGS) entry which is preliminary data.</text>
</comment>
<dbReference type="InterPro" id="IPR000172">
    <property type="entry name" value="GMC_OxRdtase_N"/>
</dbReference>
<dbReference type="AlphaFoldDB" id="A0AA41PW30"/>
<dbReference type="InterPro" id="IPR012132">
    <property type="entry name" value="GMC_OxRdtase"/>
</dbReference>
<name>A0AA41PW30_9ACTN</name>
<evidence type="ECO:0000259" key="9">
    <source>
        <dbReference type="PROSITE" id="PS00624"/>
    </source>
</evidence>
<protein>
    <submittedName>
        <fullName evidence="10">GMC family oxidoreductase N-terminal domain-containing protein</fullName>
    </submittedName>
</protein>
<evidence type="ECO:0000256" key="1">
    <source>
        <dbReference type="ARBA" id="ARBA00001974"/>
    </source>
</evidence>